<keyword evidence="7" id="KW-0770">Synapse</keyword>
<evidence type="ECO:0000256" key="17">
    <source>
        <dbReference type="ARBA" id="ARBA00034430"/>
    </source>
</evidence>
<dbReference type="FunFam" id="1.20.58.390:FF:000008">
    <property type="entry name" value="Cholinergic receptor nicotinic beta 4 subunit"/>
    <property type="match status" value="1"/>
</dbReference>
<evidence type="ECO:0000256" key="14">
    <source>
        <dbReference type="ARBA" id="ARBA00023286"/>
    </source>
</evidence>
<dbReference type="InterPro" id="IPR018000">
    <property type="entry name" value="Neurotransmitter_ion_chnl_CS"/>
</dbReference>
<feature type="region of interest" description="Disordered" evidence="21">
    <location>
        <begin position="340"/>
        <end position="397"/>
    </location>
</feature>
<dbReference type="SUPFAM" id="SSF63712">
    <property type="entry name" value="Nicotinic receptor ligand binding domain-like"/>
    <property type="match status" value="1"/>
</dbReference>
<reference evidence="24 25" key="1">
    <citation type="submission" date="2020-10" db="EMBL/GenBank/DDBJ databases">
        <title>Pygocentrus nattereri (red-bellied piranha) genome, fPygNat1, primary haplotype.</title>
        <authorList>
            <person name="Myers G."/>
            <person name="Meyer A."/>
            <person name="Karagic N."/>
            <person name="Pippel M."/>
            <person name="Winkler S."/>
            <person name="Tracey A."/>
            <person name="Wood J."/>
            <person name="Formenti G."/>
            <person name="Howe K."/>
            <person name="Fedrigo O."/>
            <person name="Jarvis E.D."/>
        </authorList>
    </citation>
    <scope>NUCLEOTIDE SEQUENCE [LARGE SCALE GENOMIC DNA]</scope>
</reference>
<dbReference type="GeneTree" id="ENSGT00940000158417"/>
<dbReference type="AlphaFoldDB" id="A0AAR2LC28"/>
<dbReference type="PROSITE" id="PS00236">
    <property type="entry name" value="NEUROTR_ION_CHANNEL"/>
    <property type="match status" value="1"/>
</dbReference>
<keyword evidence="8 20" id="KW-0406">Ion transport</keyword>
<dbReference type="CDD" id="cd19064">
    <property type="entry name" value="LGIC_TM_nAChR"/>
    <property type="match status" value="1"/>
</dbReference>
<feature type="domain" description="Neurotransmitter-gated ion-channel ligand-binding" evidence="22">
    <location>
        <begin position="15"/>
        <end position="220"/>
    </location>
</feature>
<evidence type="ECO:0000256" key="19">
    <source>
        <dbReference type="ARBA" id="ARBA00036634"/>
    </source>
</evidence>
<dbReference type="Gene3D" id="2.70.170.10">
    <property type="entry name" value="Neurotransmitter-gated ion-channel ligand-binding domain"/>
    <property type="match status" value="1"/>
</dbReference>
<keyword evidence="5" id="KW-0732">Signal</keyword>
<evidence type="ECO:0000256" key="2">
    <source>
        <dbReference type="ARBA" id="ARBA00022448"/>
    </source>
</evidence>
<evidence type="ECO:0000256" key="15">
    <source>
        <dbReference type="ARBA" id="ARBA00023303"/>
    </source>
</evidence>
<keyword evidence="25" id="KW-1185">Reference proteome</keyword>
<feature type="compositionally biased region" description="Gly residues" evidence="21">
    <location>
        <begin position="354"/>
        <end position="366"/>
    </location>
</feature>
<dbReference type="FunFam" id="1.20.58.390:FF:000022">
    <property type="entry name" value="Nicotinic acetylcholine receptor subunit alpha4"/>
    <property type="match status" value="1"/>
</dbReference>
<comment type="catalytic activity">
    <reaction evidence="19">
        <text>Ca(2+)(in) = Ca(2+)(out)</text>
        <dbReference type="Rhea" id="RHEA:29671"/>
        <dbReference type="ChEBI" id="CHEBI:29108"/>
    </reaction>
</comment>
<keyword evidence="3" id="KW-1003">Cell membrane</keyword>
<evidence type="ECO:0000256" key="4">
    <source>
        <dbReference type="ARBA" id="ARBA00022692"/>
    </source>
</evidence>
<evidence type="ECO:0000256" key="20">
    <source>
        <dbReference type="RuleBase" id="RU000687"/>
    </source>
</evidence>
<evidence type="ECO:0000259" key="23">
    <source>
        <dbReference type="Pfam" id="PF02932"/>
    </source>
</evidence>
<dbReference type="CDD" id="cd19025">
    <property type="entry name" value="LGIC_ECD_nAChR_B2"/>
    <property type="match status" value="1"/>
</dbReference>
<comment type="subcellular location">
    <subcellularLocation>
        <location evidence="16">Postsynaptic cell membrane</location>
        <topology evidence="16">Multi-pass membrane protein</topology>
    </subcellularLocation>
</comment>
<dbReference type="PANTHER" id="PTHR18945">
    <property type="entry name" value="NEUROTRANSMITTER GATED ION CHANNEL"/>
    <property type="match status" value="1"/>
</dbReference>
<dbReference type="InterPro" id="IPR002394">
    <property type="entry name" value="Nicotinic_acetylcholine_rcpt"/>
</dbReference>
<dbReference type="SUPFAM" id="SSF90112">
    <property type="entry name" value="Neurotransmitter-gated ion-channel transmembrane pore"/>
    <property type="match status" value="1"/>
</dbReference>
<dbReference type="InterPro" id="IPR006201">
    <property type="entry name" value="Neur_channel"/>
</dbReference>
<keyword evidence="4 20" id="KW-0812">Transmembrane</keyword>
<evidence type="ECO:0000256" key="3">
    <source>
        <dbReference type="ARBA" id="ARBA00022475"/>
    </source>
</evidence>
<evidence type="ECO:0000256" key="8">
    <source>
        <dbReference type="ARBA" id="ARBA00023065"/>
    </source>
</evidence>
<evidence type="ECO:0000256" key="16">
    <source>
        <dbReference type="ARBA" id="ARBA00034104"/>
    </source>
</evidence>
<keyword evidence="12" id="KW-0325">Glycoprotein</keyword>
<organism evidence="24 25">
    <name type="scientific">Pygocentrus nattereri</name>
    <name type="common">Red-bellied piranha</name>
    <dbReference type="NCBI Taxonomy" id="42514"/>
    <lineage>
        <taxon>Eukaryota</taxon>
        <taxon>Metazoa</taxon>
        <taxon>Chordata</taxon>
        <taxon>Craniata</taxon>
        <taxon>Vertebrata</taxon>
        <taxon>Euteleostomi</taxon>
        <taxon>Actinopterygii</taxon>
        <taxon>Neopterygii</taxon>
        <taxon>Teleostei</taxon>
        <taxon>Ostariophysi</taxon>
        <taxon>Characiformes</taxon>
        <taxon>Characoidei</taxon>
        <taxon>Pygocentrus</taxon>
    </lineage>
</organism>
<evidence type="ECO:0000259" key="22">
    <source>
        <dbReference type="Pfam" id="PF02931"/>
    </source>
</evidence>
<evidence type="ECO:0000256" key="13">
    <source>
        <dbReference type="ARBA" id="ARBA00023257"/>
    </source>
</evidence>
<dbReference type="NCBIfam" id="TIGR00860">
    <property type="entry name" value="LIC"/>
    <property type="match status" value="1"/>
</dbReference>
<proteinExistence type="inferred from homology"/>
<evidence type="ECO:0000313" key="24">
    <source>
        <dbReference type="Ensembl" id="ENSPNAP00000072217.1"/>
    </source>
</evidence>
<feature type="transmembrane region" description="Helical" evidence="20">
    <location>
        <begin position="286"/>
        <end position="307"/>
    </location>
</feature>
<dbReference type="InterPro" id="IPR006202">
    <property type="entry name" value="Neur_chan_lig-bd"/>
</dbReference>
<comment type="catalytic activity">
    <reaction evidence="17">
        <text>K(+)(in) = K(+)(out)</text>
        <dbReference type="Rhea" id="RHEA:29463"/>
        <dbReference type="ChEBI" id="CHEBI:29103"/>
    </reaction>
</comment>
<evidence type="ECO:0000256" key="11">
    <source>
        <dbReference type="ARBA" id="ARBA00023170"/>
    </source>
</evidence>
<feature type="transmembrane region" description="Helical" evidence="20">
    <location>
        <begin position="254"/>
        <end position="274"/>
    </location>
</feature>
<keyword evidence="15 20" id="KW-0407">Ion channel</keyword>
<evidence type="ECO:0000313" key="25">
    <source>
        <dbReference type="Proteomes" id="UP001501920"/>
    </source>
</evidence>
<keyword evidence="11" id="KW-0675">Receptor</keyword>
<evidence type="ECO:0000256" key="9">
    <source>
        <dbReference type="ARBA" id="ARBA00023136"/>
    </source>
</evidence>
<accession>A0AAR2LC28</accession>
<evidence type="ECO:0000256" key="6">
    <source>
        <dbReference type="ARBA" id="ARBA00022989"/>
    </source>
</evidence>
<dbReference type="InterPro" id="IPR006029">
    <property type="entry name" value="Neurotrans-gated_channel_TM"/>
</dbReference>
<comment type="similarity">
    <text evidence="1">Belongs to the ligand-gated ion channel (TC 1.A.9) family. Acetylcholine receptor (TC 1.A.9.1) subfamily.</text>
</comment>
<gene>
    <name evidence="24" type="primary">CHRNB2</name>
</gene>
<reference evidence="24" key="2">
    <citation type="submission" date="2025-08" db="UniProtKB">
        <authorList>
            <consortium name="Ensembl"/>
        </authorList>
    </citation>
    <scope>IDENTIFICATION</scope>
</reference>
<evidence type="ECO:0000256" key="5">
    <source>
        <dbReference type="ARBA" id="ARBA00022729"/>
    </source>
</evidence>
<feature type="transmembrane region" description="Helical" evidence="20">
    <location>
        <begin position="435"/>
        <end position="453"/>
    </location>
</feature>
<dbReference type="Gene3D" id="1.20.58.390">
    <property type="entry name" value="Neurotransmitter-gated ion-channel transmembrane domain"/>
    <property type="match status" value="2"/>
</dbReference>
<sequence>MFHFLLLGSRGADTEERLVEHLLNPAHYNKLIRPATNGSELVTVQLMVSLAQLISVHEREQIMTTNVWLTQEWQDYRLTWIPEEFDGMKKVRLPSKHIWLPDVVLYNNADGMYEVSFYSNAVVSYDGSVFWLPPAIYKSACKIEVKHFPFDQQNCTLTFRSWTYDRTEVDLVLRADVASMDDFTPSGEWDIIALPGRRNENPSDPTYVDITYDFIIRRKPLFYTINLIIPCVLITSLAILVFYLPSDCGEKMTLCISVLLALTVFLLLISKIVPPTSLDVPLVGKYLMFTMVLVTFSIVTSVCVLNVHHRSPTTHTMPPWVKLVFLDKLPALLFMRQPRNSSERQRLRQRRELGGGGGGGSGGGSMDGLNGLREGGSALSRGKQQQQQQQQQPPTALTQEAVDGVRFIANHMKSEDDDRSVSEDWKYVAMVIDRLFLWIFVFVCVFGTVGMFLQPLFQNSSKAVINTPG</sequence>
<dbReference type="Proteomes" id="UP001501920">
    <property type="component" value="Chromosome 3"/>
</dbReference>
<dbReference type="InterPro" id="IPR038050">
    <property type="entry name" value="Neuro_actylchol_rec"/>
</dbReference>
<evidence type="ECO:0000256" key="12">
    <source>
        <dbReference type="ARBA" id="ARBA00023180"/>
    </source>
</evidence>
<dbReference type="GO" id="GO:0004888">
    <property type="term" value="F:transmembrane signaling receptor activity"/>
    <property type="evidence" value="ECO:0007669"/>
    <property type="project" value="InterPro"/>
</dbReference>
<dbReference type="FunFam" id="2.70.170.10:FF:000006">
    <property type="entry name" value="Cholinergic receptor nicotinic beta 2 subunit"/>
    <property type="match status" value="1"/>
</dbReference>
<keyword evidence="6 20" id="KW-1133">Transmembrane helix</keyword>
<name>A0AAR2LC28_PYGNA</name>
<evidence type="ECO:0000256" key="10">
    <source>
        <dbReference type="ARBA" id="ARBA00023157"/>
    </source>
</evidence>
<feature type="compositionally biased region" description="Basic and acidic residues" evidence="21">
    <location>
        <begin position="341"/>
        <end position="353"/>
    </location>
</feature>
<dbReference type="Ensembl" id="ENSPNAT00000053017.1">
    <property type="protein sequence ID" value="ENSPNAP00000072217.1"/>
    <property type="gene ID" value="ENSPNAG00000011344.2"/>
</dbReference>
<feature type="transmembrane region" description="Helical" evidence="20">
    <location>
        <begin position="221"/>
        <end position="242"/>
    </location>
</feature>
<dbReference type="PRINTS" id="PR00254">
    <property type="entry name" value="NICOTINICR"/>
</dbReference>
<evidence type="ECO:0000256" key="18">
    <source>
        <dbReference type="ARBA" id="ARBA00036239"/>
    </source>
</evidence>
<dbReference type="PRINTS" id="PR00252">
    <property type="entry name" value="NRIONCHANNEL"/>
</dbReference>
<evidence type="ECO:0000256" key="21">
    <source>
        <dbReference type="SAM" id="MobiDB-lite"/>
    </source>
</evidence>
<keyword evidence="10" id="KW-1015">Disulfide bond</keyword>
<keyword evidence="9 20" id="KW-0472">Membrane</keyword>
<reference evidence="24" key="3">
    <citation type="submission" date="2025-09" db="UniProtKB">
        <authorList>
            <consortium name="Ensembl"/>
        </authorList>
    </citation>
    <scope>IDENTIFICATION</scope>
</reference>
<evidence type="ECO:0008006" key="26">
    <source>
        <dbReference type="Google" id="ProtNLM"/>
    </source>
</evidence>
<keyword evidence="13" id="KW-0628">Postsynaptic cell membrane</keyword>
<dbReference type="InterPro" id="IPR036734">
    <property type="entry name" value="Neur_chan_lig-bd_sf"/>
</dbReference>
<dbReference type="Pfam" id="PF02931">
    <property type="entry name" value="Neur_chan_LBD"/>
    <property type="match status" value="1"/>
</dbReference>
<evidence type="ECO:0000256" key="1">
    <source>
        <dbReference type="ARBA" id="ARBA00009237"/>
    </source>
</evidence>
<protein>
    <recommendedName>
        <fullName evidence="26">Cholinergic receptor, nicotinic, beta 2</fullName>
    </recommendedName>
</protein>
<dbReference type="GO" id="GO:0007271">
    <property type="term" value="P:synaptic transmission, cholinergic"/>
    <property type="evidence" value="ECO:0007669"/>
    <property type="project" value="UniProtKB-ARBA"/>
</dbReference>
<dbReference type="GO" id="GO:0022848">
    <property type="term" value="F:acetylcholine-gated monoatomic cation-selective channel activity"/>
    <property type="evidence" value="ECO:0007669"/>
    <property type="project" value="InterPro"/>
</dbReference>
<dbReference type="Pfam" id="PF02932">
    <property type="entry name" value="Neur_chan_memb"/>
    <property type="match status" value="1"/>
</dbReference>
<dbReference type="GO" id="GO:0045211">
    <property type="term" value="C:postsynaptic membrane"/>
    <property type="evidence" value="ECO:0007669"/>
    <property type="project" value="UniProtKB-SubCell"/>
</dbReference>
<feature type="domain" description="Neurotransmitter-gated ion-channel transmembrane" evidence="23">
    <location>
        <begin position="227"/>
        <end position="452"/>
    </location>
</feature>
<evidence type="ECO:0000256" key="7">
    <source>
        <dbReference type="ARBA" id="ARBA00023018"/>
    </source>
</evidence>
<keyword evidence="2 20" id="KW-0813">Transport</keyword>
<comment type="catalytic activity">
    <reaction evidence="18">
        <text>Na(+)(in) = Na(+)(out)</text>
        <dbReference type="Rhea" id="RHEA:34963"/>
        <dbReference type="ChEBI" id="CHEBI:29101"/>
    </reaction>
</comment>
<keyword evidence="14" id="KW-1071">Ligand-gated ion channel</keyword>
<dbReference type="InterPro" id="IPR036719">
    <property type="entry name" value="Neuro-gated_channel_TM_sf"/>
</dbReference>